<feature type="domain" description="GGDEF" evidence="1">
    <location>
        <begin position="573"/>
        <end position="702"/>
    </location>
</feature>
<dbReference type="InterPro" id="IPR000160">
    <property type="entry name" value="GGDEF_dom"/>
</dbReference>
<dbReference type="AlphaFoldDB" id="A0A1F4TRL0"/>
<dbReference type="InterPro" id="IPR043128">
    <property type="entry name" value="Rev_trsase/Diguanyl_cyclase"/>
</dbReference>
<dbReference type="PROSITE" id="PS50887">
    <property type="entry name" value="GGDEF"/>
    <property type="match status" value="1"/>
</dbReference>
<proteinExistence type="predicted"/>
<accession>A0A1F4TRL0</accession>
<organism evidence="2 3">
    <name type="scientific">candidate division WOR-1 bacterium RIFOXYC2_FULL_41_25</name>
    <dbReference type="NCBI Taxonomy" id="1802586"/>
    <lineage>
        <taxon>Bacteria</taxon>
        <taxon>Bacillati</taxon>
        <taxon>Saganbacteria</taxon>
    </lineage>
</organism>
<dbReference type="GO" id="GO:0005886">
    <property type="term" value="C:plasma membrane"/>
    <property type="evidence" value="ECO:0007669"/>
    <property type="project" value="TreeGrafter"/>
</dbReference>
<dbReference type="InterPro" id="IPR050469">
    <property type="entry name" value="Diguanylate_Cyclase"/>
</dbReference>
<dbReference type="CDD" id="cd01949">
    <property type="entry name" value="GGDEF"/>
    <property type="match status" value="1"/>
</dbReference>
<dbReference type="SUPFAM" id="SSF55073">
    <property type="entry name" value="Nucleotide cyclase"/>
    <property type="match status" value="1"/>
</dbReference>
<reference evidence="2 3" key="1">
    <citation type="journal article" date="2016" name="Nat. Commun.">
        <title>Thousands of microbial genomes shed light on interconnected biogeochemical processes in an aquifer system.</title>
        <authorList>
            <person name="Anantharaman K."/>
            <person name="Brown C.T."/>
            <person name="Hug L.A."/>
            <person name="Sharon I."/>
            <person name="Castelle C.J."/>
            <person name="Probst A.J."/>
            <person name="Thomas B.C."/>
            <person name="Singh A."/>
            <person name="Wilkins M.J."/>
            <person name="Karaoz U."/>
            <person name="Brodie E.L."/>
            <person name="Williams K.H."/>
            <person name="Hubbard S.S."/>
            <person name="Banfield J.F."/>
        </authorList>
    </citation>
    <scope>NUCLEOTIDE SEQUENCE [LARGE SCALE GENOMIC DNA]</scope>
</reference>
<dbReference type="Gene3D" id="3.30.450.40">
    <property type="match status" value="1"/>
</dbReference>
<comment type="caution">
    <text evidence="2">The sequence shown here is derived from an EMBL/GenBank/DDBJ whole genome shotgun (WGS) entry which is preliminary data.</text>
</comment>
<dbReference type="Pfam" id="PF00990">
    <property type="entry name" value="GGDEF"/>
    <property type="match status" value="1"/>
</dbReference>
<dbReference type="InterPro" id="IPR029787">
    <property type="entry name" value="Nucleotide_cyclase"/>
</dbReference>
<dbReference type="SMART" id="SM00267">
    <property type="entry name" value="GGDEF"/>
    <property type="match status" value="1"/>
</dbReference>
<dbReference type="NCBIfam" id="TIGR00254">
    <property type="entry name" value="GGDEF"/>
    <property type="match status" value="1"/>
</dbReference>
<dbReference type="InterPro" id="IPR029016">
    <property type="entry name" value="GAF-like_dom_sf"/>
</dbReference>
<evidence type="ECO:0000259" key="1">
    <source>
        <dbReference type="PROSITE" id="PS50887"/>
    </source>
</evidence>
<dbReference type="Gene3D" id="3.30.70.270">
    <property type="match status" value="1"/>
</dbReference>
<name>A0A1F4TRL0_UNCSA</name>
<evidence type="ECO:0000313" key="3">
    <source>
        <dbReference type="Proteomes" id="UP000177309"/>
    </source>
</evidence>
<dbReference type="GO" id="GO:0043709">
    <property type="term" value="P:cell adhesion involved in single-species biofilm formation"/>
    <property type="evidence" value="ECO:0007669"/>
    <property type="project" value="TreeGrafter"/>
</dbReference>
<dbReference type="EMBL" id="MEUI01000005">
    <property type="protein sequence ID" value="OGC35288.1"/>
    <property type="molecule type" value="Genomic_DNA"/>
</dbReference>
<dbReference type="GO" id="GO:1902201">
    <property type="term" value="P:negative regulation of bacterial-type flagellum-dependent cell motility"/>
    <property type="evidence" value="ECO:0007669"/>
    <property type="project" value="TreeGrafter"/>
</dbReference>
<protein>
    <recommendedName>
        <fullName evidence="1">GGDEF domain-containing protein</fullName>
    </recommendedName>
</protein>
<dbReference type="GO" id="GO:0052621">
    <property type="term" value="F:diguanylate cyclase activity"/>
    <property type="evidence" value="ECO:0007669"/>
    <property type="project" value="TreeGrafter"/>
</dbReference>
<gene>
    <name evidence="2" type="ORF">A2462_08620</name>
</gene>
<sequence length="801" mass="88972">MGSIPQFDRRHVLARRPETTVAFGSGQAALRSVLGPKDFLRQINLLRGAGIFLYSAKGNLRQTLPFLTEELVRSLILKMRQREVSLPVQVEIADVFFGQRMFMAMMEGIFEETLVFQRGRENTTREPIVYAIFPSGQVAGPAGPKGRARIVHIPRGQSARGWAKAEQLETKVAFLSAKGTASILARQETESRLAALGELSEALAKEGSMEEIERVFVEGMVRHIGATLVKVYNVDDAGEVIADKAYQLSGGEIEALTGEDNPSHFKGGRTPEQYTNEMMGTIMRARERILVEPNPATNPLCRGFESEPFVSIREERDGKPHRIYIIEVSDAEKLSRLRPTFHFIRSTHQIVATAKERLWRRAVDSIIQEIEAVVGSCRSSRKVVDEVLKLLPELFRVSGSSVEKILAIRRGGDGLRKVRENFPTEEILPERERAIAAEIDGQTSLSSFVADQGQNIRCTSTGEFQAVQARGVALSGGARGSVLAVPIVGREKDSEQGRLGALVVTSSSRNAFTPQQEVVLTRIGKIMGKAITECQRLERKIQKDKDFPAAYSGAYVAEEILPGLIEESLASGKKLSAAFFDLDWFKACNSAFGWSIVDKHILGPTVELIAGLIRDLDILARFGGDEFYLLFPETDREAVRQACERLLRAVKDNELVFQVTPGEIDASIARTVKRQLNRLAQGLRALLSPLSLRRKVVQFLSQQKEFIRANRQLRDAMIKREEIKYEFRHATTLKSVEIVKEPDGSYAREKDGSYKLEVKMRLSASIGATEHREGEDGETLIKRAGDAAGVAKRTKGSVVVR</sequence>
<dbReference type="Proteomes" id="UP000177309">
    <property type="component" value="Unassembled WGS sequence"/>
</dbReference>
<dbReference type="PANTHER" id="PTHR45138">
    <property type="entry name" value="REGULATORY COMPONENTS OF SENSORY TRANSDUCTION SYSTEM"/>
    <property type="match status" value="1"/>
</dbReference>
<evidence type="ECO:0000313" key="2">
    <source>
        <dbReference type="EMBL" id="OGC35288.1"/>
    </source>
</evidence>
<dbReference type="PANTHER" id="PTHR45138:SF9">
    <property type="entry name" value="DIGUANYLATE CYCLASE DGCM-RELATED"/>
    <property type="match status" value="1"/>
</dbReference>